<comment type="caution">
    <text evidence="1">The sequence shown here is derived from an EMBL/GenBank/DDBJ whole genome shotgun (WGS) entry which is preliminary data.</text>
</comment>
<reference evidence="1 2" key="1">
    <citation type="journal article" date="2016" name="Nat. Commun.">
        <title>Thousands of microbial genomes shed light on interconnected biogeochemical processes in an aquifer system.</title>
        <authorList>
            <person name="Anantharaman K."/>
            <person name="Brown C.T."/>
            <person name="Hug L.A."/>
            <person name="Sharon I."/>
            <person name="Castelle C.J."/>
            <person name="Probst A.J."/>
            <person name="Thomas B.C."/>
            <person name="Singh A."/>
            <person name="Wilkins M.J."/>
            <person name="Karaoz U."/>
            <person name="Brodie E.L."/>
            <person name="Williams K.H."/>
            <person name="Hubbard S.S."/>
            <person name="Banfield J.F."/>
        </authorList>
    </citation>
    <scope>NUCLEOTIDE SEQUENCE [LARGE SCALE GENOMIC DNA]</scope>
</reference>
<proteinExistence type="predicted"/>
<gene>
    <name evidence="1" type="ORF">A3E73_02125</name>
</gene>
<dbReference type="STRING" id="1797460.A3E73_02125"/>
<accession>A0A1F5DNX5</accession>
<dbReference type="Proteomes" id="UP000176791">
    <property type="component" value="Unassembled WGS sequence"/>
</dbReference>
<sequence length="137" mass="14877">MILMIILLLVIFLLFPSPAYARKKLPTRSARAVVSSATLPQTGLKLRGDHQALLLTLTNLDKAKSLSYLLTYDAAGVGQGAEGSHDPALGNTQKELVFGTCSANVCTYHQSISDMLFQATIGLKDGRTLIRKYQINL</sequence>
<protein>
    <submittedName>
        <fullName evidence="1">Uncharacterized protein</fullName>
    </submittedName>
</protein>
<evidence type="ECO:0000313" key="2">
    <source>
        <dbReference type="Proteomes" id="UP000176791"/>
    </source>
</evidence>
<dbReference type="EMBL" id="MEZN01000008">
    <property type="protein sequence ID" value="OGD56825.1"/>
    <property type="molecule type" value="Genomic_DNA"/>
</dbReference>
<name>A0A1F5DNX5_9BACT</name>
<organism evidence="1 2">
    <name type="scientific">Candidatus Beckwithbacteria bacterium RIFCSPHIGHO2_12_FULL_47_17</name>
    <dbReference type="NCBI Taxonomy" id="1797460"/>
    <lineage>
        <taxon>Bacteria</taxon>
        <taxon>Candidatus Beckwithiibacteriota</taxon>
    </lineage>
</organism>
<evidence type="ECO:0000313" key="1">
    <source>
        <dbReference type="EMBL" id="OGD56825.1"/>
    </source>
</evidence>
<dbReference type="AlphaFoldDB" id="A0A1F5DNX5"/>